<keyword evidence="2" id="KW-1185">Reference proteome</keyword>
<evidence type="ECO:0000313" key="2">
    <source>
        <dbReference type="Proteomes" id="UP000248790"/>
    </source>
</evidence>
<evidence type="ECO:0000313" key="1">
    <source>
        <dbReference type="EMBL" id="RAK00306.1"/>
    </source>
</evidence>
<dbReference type="AlphaFoldDB" id="A0A327X1K7"/>
<reference evidence="1 2" key="1">
    <citation type="submission" date="2018-06" db="EMBL/GenBank/DDBJ databases">
        <title>Genomic Encyclopedia of Archaeal and Bacterial Type Strains, Phase II (KMG-II): from individual species to whole genera.</title>
        <authorList>
            <person name="Goeker M."/>
        </authorList>
    </citation>
    <scope>NUCLEOTIDE SEQUENCE [LARGE SCALE GENOMIC DNA]</scope>
    <source>
        <strain evidence="1 2">DSM 21851</strain>
    </source>
</reference>
<dbReference type="OrthoDB" id="9879240at2"/>
<comment type="caution">
    <text evidence="1">The sequence shown here is derived from an EMBL/GenBank/DDBJ whole genome shotgun (WGS) entry which is preliminary data.</text>
</comment>
<dbReference type="Proteomes" id="UP000248790">
    <property type="component" value="Unassembled WGS sequence"/>
</dbReference>
<accession>A0A327X1K7</accession>
<name>A0A327X1K7_LARAB</name>
<organism evidence="1 2">
    <name type="scientific">Larkinella arboricola</name>
    <dbReference type="NCBI Taxonomy" id="643671"/>
    <lineage>
        <taxon>Bacteria</taxon>
        <taxon>Pseudomonadati</taxon>
        <taxon>Bacteroidota</taxon>
        <taxon>Cytophagia</taxon>
        <taxon>Cytophagales</taxon>
        <taxon>Spirosomataceae</taxon>
        <taxon>Larkinella</taxon>
    </lineage>
</organism>
<sequence>MLLHITFFTPTGDLRTFSIYANEFEQQLEVLNTFVANGFPVKSARLASSEGEVTRLPIEAFDGTSIREQLSTLEKTYKLILDS</sequence>
<proteinExistence type="predicted"/>
<gene>
    <name evidence="1" type="ORF">LX87_02008</name>
</gene>
<dbReference type="EMBL" id="QLMC01000002">
    <property type="protein sequence ID" value="RAK00306.1"/>
    <property type="molecule type" value="Genomic_DNA"/>
</dbReference>
<dbReference type="RefSeq" id="WP_111628059.1">
    <property type="nucleotide sequence ID" value="NZ_QLMC01000002.1"/>
</dbReference>
<protein>
    <submittedName>
        <fullName evidence="1">Uncharacterized protein</fullName>
    </submittedName>
</protein>